<sequence length="108" mass="12839">MPLSELPIIEWLREKLIRVLKRRILPCSQLISLWYLRMILLLRSQGLRDKDIENGTNTTTRKFWNDGVYTEWNSLAVPAVEVRANQDDDMVPWLNYPLDESLQHDLLF</sequence>
<name>A0AAD6PZX4_9ROSI</name>
<organism evidence="1 2">
    <name type="scientific">Populus alba x Populus x berolinensis</name>
    <dbReference type="NCBI Taxonomy" id="444605"/>
    <lineage>
        <taxon>Eukaryota</taxon>
        <taxon>Viridiplantae</taxon>
        <taxon>Streptophyta</taxon>
        <taxon>Embryophyta</taxon>
        <taxon>Tracheophyta</taxon>
        <taxon>Spermatophyta</taxon>
        <taxon>Magnoliopsida</taxon>
        <taxon>eudicotyledons</taxon>
        <taxon>Gunneridae</taxon>
        <taxon>Pentapetalae</taxon>
        <taxon>rosids</taxon>
        <taxon>fabids</taxon>
        <taxon>Malpighiales</taxon>
        <taxon>Salicaceae</taxon>
        <taxon>Saliceae</taxon>
        <taxon>Populus</taxon>
    </lineage>
</organism>
<dbReference type="Proteomes" id="UP001164929">
    <property type="component" value="Chromosome 13"/>
</dbReference>
<dbReference type="AlphaFoldDB" id="A0AAD6PZX4"/>
<dbReference type="EMBL" id="JAQIZT010000013">
    <property type="protein sequence ID" value="KAJ6974034.1"/>
    <property type="molecule type" value="Genomic_DNA"/>
</dbReference>
<evidence type="ECO:0000313" key="2">
    <source>
        <dbReference type="Proteomes" id="UP001164929"/>
    </source>
</evidence>
<protein>
    <submittedName>
        <fullName evidence="1">Uncharacterized protein</fullName>
    </submittedName>
</protein>
<proteinExistence type="predicted"/>
<gene>
    <name evidence="1" type="ORF">NC653_030174</name>
</gene>
<keyword evidence="2" id="KW-1185">Reference proteome</keyword>
<comment type="caution">
    <text evidence="1">The sequence shown here is derived from an EMBL/GenBank/DDBJ whole genome shotgun (WGS) entry which is preliminary data.</text>
</comment>
<accession>A0AAD6PZX4</accession>
<evidence type="ECO:0000313" key="1">
    <source>
        <dbReference type="EMBL" id="KAJ6974034.1"/>
    </source>
</evidence>
<reference evidence="1" key="1">
    <citation type="journal article" date="2023" name="Mol. Ecol. Resour.">
        <title>Chromosome-level genome assembly of a triploid poplar Populus alba 'Berolinensis'.</title>
        <authorList>
            <person name="Chen S."/>
            <person name="Yu Y."/>
            <person name="Wang X."/>
            <person name="Wang S."/>
            <person name="Zhang T."/>
            <person name="Zhou Y."/>
            <person name="He R."/>
            <person name="Meng N."/>
            <person name="Wang Y."/>
            <person name="Liu W."/>
            <person name="Liu Z."/>
            <person name="Liu J."/>
            <person name="Guo Q."/>
            <person name="Huang H."/>
            <person name="Sederoff R.R."/>
            <person name="Wang G."/>
            <person name="Qu G."/>
            <person name="Chen S."/>
        </authorList>
    </citation>
    <scope>NUCLEOTIDE SEQUENCE</scope>
    <source>
        <strain evidence="1">SC-2020</strain>
    </source>
</reference>